<reference evidence="1" key="2">
    <citation type="submission" date="2022-01" db="EMBL/GenBank/DDBJ databases">
        <authorList>
            <person name="Yamashiro T."/>
            <person name="Shiraishi A."/>
            <person name="Satake H."/>
            <person name="Nakayama K."/>
        </authorList>
    </citation>
    <scope>NUCLEOTIDE SEQUENCE</scope>
</reference>
<dbReference type="Proteomes" id="UP001151760">
    <property type="component" value="Unassembled WGS sequence"/>
</dbReference>
<organism evidence="1 2">
    <name type="scientific">Tanacetum coccineum</name>
    <dbReference type="NCBI Taxonomy" id="301880"/>
    <lineage>
        <taxon>Eukaryota</taxon>
        <taxon>Viridiplantae</taxon>
        <taxon>Streptophyta</taxon>
        <taxon>Embryophyta</taxon>
        <taxon>Tracheophyta</taxon>
        <taxon>Spermatophyta</taxon>
        <taxon>Magnoliopsida</taxon>
        <taxon>eudicotyledons</taxon>
        <taxon>Gunneridae</taxon>
        <taxon>Pentapetalae</taxon>
        <taxon>asterids</taxon>
        <taxon>campanulids</taxon>
        <taxon>Asterales</taxon>
        <taxon>Asteraceae</taxon>
        <taxon>Asteroideae</taxon>
        <taxon>Anthemideae</taxon>
        <taxon>Anthemidinae</taxon>
        <taxon>Tanacetum</taxon>
    </lineage>
</organism>
<protein>
    <submittedName>
        <fullName evidence="1">Uncharacterized protein</fullName>
    </submittedName>
</protein>
<keyword evidence="2" id="KW-1185">Reference proteome</keyword>
<evidence type="ECO:0000313" key="2">
    <source>
        <dbReference type="Proteomes" id="UP001151760"/>
    </source>
</evidence>
<dbReference type="EMBL" id="BQNB010016828">
    <property type="protein sequence ID" value="GJT56260.1"/>
    <property type="molecule type" value="Genomic_DNA"/>
</dbReference>
<gene>
    <name evidence="1" type="ORF">Tco_0991314</name>
</gene>
<sequence>MALLPREQRHHFLRYKGLEYFDADIVDFKARLARIYKREVHKVPMFDFGGLPDLMAEGLSTRMLMEQRDDQGVSLFTSRAWRRPFDIRGLLEMQTSGFGAYWVDSARQIPNKGGLRDYWIGISSAGDFLV</sequence>
<proteinExistence type="predicted"/>
<comment type="caution">
    <text evidence="1">The sequence shown here is derived from an EMBL/GenBank/DDBJ whole genome shotgun (WGS) entry which is preliminary data.</text>
</comment>
<reference evidence="1" key="1">
    <citation type="journal article" date="2022" name="Int. J. Mol. Sci.">
        <title>Draft Genome of Tanacetum Coccineum: Genomic Comparison of Closely Related Tanacetum-Family Plants.</title>
        <authorList>
            <person name="Yamashiro T."/>
            <person name="Shiraishi A."/>
            <person name="Nakayama K."/>
            <person name="Satake H."/>
        </authorList>
    </citation>
    <scope>NUCLEOTIDE SEQUENCE</scope>
</reference>
<name>A0ABQ5EZ58_9ASTR</name>
<accession>A0ABQ5EZ58</accession>
<evidence type="ECO:0000313" key="1">
    <source>
        <dbReference type="EMBL" id="GJT56260.1"/>
    </source>
</evidence>